<feature type="non-terminal residue" evidence="1">
    <location>
        <position position="1"/>
    </location>
</feature>
<dbReference type="AlphaFoldDB" id="A0A0K2U3S0"/>
<protein>
    <submittedName>
        <fullName evidence="1">Uncharacterized protein</fullName>
    </submittedName>
</protein>
<accession>A0A0K2U3S0</accession>
<evidence type="ECO:0000313" key="1">
    <source>
        <dbReference type="EMBL" id="CDW32944.1"/>
    </source>
</evidence>
<sequence>ILLIEFIVPQFYYNTFRTFLNAHYKRISVLSVDTLTGFCGIPNSYHKIHQFLPSFGNIFAFLLLFEGRFIENYLYEY</sequence>
<name>A0A0K2U3S0_LEPSM</name>
<dbReference type="EMBL" id="HACA01015583">
    <property type="protein sequence ID" value="CDW32944.1"/>
    <property type="molecule type" value="Transcribed_RNA"/>
</dbReference>
<proteinExistence type="predicted"/>
<reference evidence="1" key="1">
    <citation type="submission" date="2014-05" db="EMBL/GenBank/DDBJ databases">
        <authorList>
            <person name="Chronopoulou M."/>
        </authorList>
    </citation>
    <scope>NUCLEOTIDE SEQUENCE</scope>
    <source>
        <tissue evidence="1">Whole organism</tissue>
    </source>
</reference>
<organism evidence="1">
    <name type="scientific">Lepeophtheirus salmonis</name>
    <name type="common">Salmon louse</name>
    <name type="synonym">Caligus salmonis</name>
    <dbReference type="NCBI Taxonomy" id="72036"/>
    <lineage>
        <taxon>Eukaryota</taxon>
        <taxon>Metazoa</taxon>
        <taxon>Ecdysozoa</taxon>
        <taxon>Arthropoda</taxon>
        <taxon>Crustacea</taxon>
        <taxon>Multicrustacea</taxon>
        <taxon>Hexanauplia</taxon>
        <taxon>Copepoda</taxon>
        <taxon>Siphonostomatoida</taxon>
        <taxon>Caligidae</taxon>
        <taxon>Lepeophtheirus</taxon>
    </lineage>
</organism>